<proteinExistence type="inferred from homology"/>
<evidence type="ECO:0000256" key="2">
    <source>
        <dbReference type="ARBA" id="ARBA00023002"/>
    </source>
</evidence>
<dbReference type="SUPFAM" id="SSF51735">
    <property type="entry name" value="NAD(P)-binding Rossmann-fold domains"/>
    <property type="match status" value="1"/>
</dbReference>
<dbReference type="Pfam" id="PF00106">
    <property type="entry name" value="adh_short"/>
    <property type="match status" value="1"/>
</dbReference>
<accession>A0A5P2G2K2</accession>
<dbReference type="PRINTS" id="PR00081">
    <property type="entry name" value="GDHRDH"/>
</dbReference>
<dbReference type="GO" id="GO:0016491">
    <property type="term" value="F:oxidoreductase activity"/>
    <property type="evidence" value="ECO:0007669"/>
    <property type="project" value="UniProtKB-KW"/>
</dbReference>
<dbReference type="RefSeq" id="WP_131329217.1">
    <property type="nucleotide sequence ID" value="NZ_CP044016.1"/>
</dbReference>
<keyword evidence="2" id="KW-0560">Oxidoreductase</keyword>
<evidence type="ECO:0000313" key="3">
    <source>
        <dbReference type="EMBL" id="QES88329.1"/>
    </source>
</evidence>
<name>A0A5P2G2K2_9BACT</name>
<dbReference type="OrthoDB" id="9804104at2"/>
<dbReference type="EMBL" id="CP044016">
    <property type="protein sequence ID" value="QES88329.1"/>
    <property type="molecule type" value="Genomic_DNA"/>
</dbReference>
<dbReference type="PANTHER" id="PTHR43976">
    <property type="entry name" value="SHORT CHAIN DEHYDROGENASE"/>
    <property type="match status" value="1"/>
</dbReference>
<evidence type="ECO:0000313" key="4">
    <source>
        <dbReference type="Proteomes" id="UP000292424"/>
    </source>
</evidence>
<reference evidence="3 4" key="1">
    <citation type="submission" date="2019-09" db="EMBL/GenBank/DDBJ databases">
        <title>Complete genome sequence of Arachidicoccus sp. B3-10 isolated from apple orchard soil.</title>
        <authorList>
            <person name="Kim H.S."/>
            <person name="Han K.-I."/>
            <person name="Suh M.K."/>
            <person name="Lee K.C."/>
            <person name="Eom M.K."/>
            <person name="Kim J.-S."/>
            <person name="Kang S.W."/>
            <person name="Sin Y."/>
            <person name="Lee J.-S."/>
        </authorList>
    </citation>
    <scope>NUCLEOTIDE SEQUENCE [LARGE SCALE GENOMIC DNA]</scope>
    <source>
        <strain evidence="3 4">B3-10</strain>
    </source>
</reference>
<protein>
    <submittedName>
        <fullName evidence="3">SDR family NAD(P)-dependent oxidoreductase</fullName>
    </submittedName>
</protein>
<dbReference type="InterPro" id="IPR036291">
    <property type="entry name" value="NAD(P)-bd_dom_sf"/>
</dbReference>
<dbReference type="AlphaFoldDB" id="A0A5P2G2K2"/>
<dbReference type="PANTHER" id="PTHR43976:SF16">
    <property type="entry name" value="SHORT-CHAIN DEHYDROGENASE_REDUCTASE FAMILY PROTEIN"/>
    <property type="match status" value="1"/>
</dbReference>
<sequence>MQYDKSIVRNVEVLCGIKIKKRNKTILITGASKGLSKATAKLFIEKIWNVIATMRNPEKETELTQFPNVSLIKLDITNPEEIIEAIAAAECIHPIDLLYNNAVFDFAGPLEGISHEEIQKLVNTNLIGPVMVTKAMLPYFRERKAGIVVTATSATAFIFIYEATKAALESWSAGISYELNQFNIKVKMVAPGYM</sequence>
<organism evidence="3 4">
    <name type="scientific">Rhizosphaericola mali</name>
    <dbReference type="NCBI Taxonomy" id="2545455"/>
    <lineage>
        <taxon>Bacteria</taxon>
        <taxon>Pseudomonadati</taxon>
        <taxon>Bacteroidota</taxon>
        <taxon>Chitinophagia</taxon>
        <taxon>Chitinophagales</taxon>
        <taxon>Chitinophagaceae</taxon>
        <taxon>Rhizosphaericola</taxon>
    </lineage>
</organism>
<comment type="similarity">
    <text evidence="1">Belongs to the short-chain dehydrogenases/reductases (SDR) family.</text>
</comment>
<dbReference type="InterPro" id="IPR051911">
    <property type="entry name" value="SDR_oxidoreductase"/>
</dbReference>
<keyword evidence="4" id="KW-1185">Reference proteome</keyword>
<dbReference type="KEGG" id="arac:E0W69_006520"/>
<dbReference type="Gene3D" id="3.40.50.720">
    <property type="entry name" value="NAD(P)-binding Rossmann-like Domain"/>
    <property type="match status" value="1"/>
</dbReference>
<gene>
    <name evidence="3" type="ORF">E0W69_006520</name>
</gene>
<dbReference type="Proteomes" id="UP000292424">
    <property type="component" value="Chromosome"/>
</dbReference>
<evidence type="ECO:0000256" key="1">
    <source>
        <dbReference type="ARBA" id="ARBA00006484"/>
    </source>
</evidence>
<dbReference type="InterPro" id="IPR002347">
    <property type="entry name" value="SDR_fam"/>
</dbReference>